<evidence type="ECO:0000313" key="1">
    <source>
        <dbReference type="EMBL" id="GAA4453650.1"/>
    </source>
</evidence>
<dbReference type="Proteomes" id="UP001501410">
    <property type="component" value="Unassembled WGS sequence"/>
</dbReference>
<dbReference type="InterPro" id="IPR025634">
    <property type="entry name" value="DUF4292"/>
</dbReference>
<evidence type="ECO:0000313" key="2">
    <source>
        <dbReference type="Proteomes" id="UP001501410"/>
    </source>
</evidence>
<dbReference type="RefSeq" id="WP_344824615.1">
    <property type="nucleotide sequence ID" value="NZ_BAABEZ010000022.1"/>
</dbReference>
<organism evidence="1 2">
    <name type="scientific">Rurimicrobium arvi</name>
    <dbReference type="NCBI Taxonomy" id="2049916"/>
    <lineage>
        <taxon>Bacteria</taxon>
        <taxon>Pseudomonadati</taxon>
        <taxon>Bacteroidota</taxon>
        <taxon>Chitinophagia</taxon>
        <taxon>Chitinophagales</taxon>
        <taxon>Chitinophagaceae</taxon>
        <taxon>Rurimicrobium</taxon>
    </lineage>
</organism>
<evidence type="ECO:0008006" key="3">
    <source>
        <dbReference type="Google" id="ProtNLM"/>
    </source>
</evidence>
<gene>
    <name evidence="1" type="ORF">GCM10023092_14340</name>
</gene>
<dbReference type="EMBL" id="BAABEZ010000022">
    <property type="protein sequence ID" value="GAA4453650.1"/>
    <property type="molecule type" value="Genomic_DNA"/>
</dbReference>
<name>A0ABP8MSD8_9BACT</name>
<protein>
    <recommendedName>
        <fullName evidence="3">DUF4292 domain-containing protein</fullName>
    </recommendedName>
</protein>
<keyword evidence="2" id="KW-1185">Reference proteome</keyword>
<comment type="caution">
    <text evidence="1">The sequence shown here is derived from an EMBL/GenBank/DDBJ whole genome shotgun (WGS) entry which is preliminary data.</text>
</comment>
<accession>A0ABP8MSD8</accession>
<reference evidence="2" key="1">
    <citation type="journal article" date="2019" name="Int. J. Syst. Evol. Microbiol.">
        <title>The Global Catalogue of Microorganisms (GCM) 10K type strain sequencing project: providing services to taxonomists for standard genome sequencing and annotation.</title>
        <authorList>
            <consortium name="The Broad Institute Genomics Platform"/>
            <consortium name="The Broad Institute Genome Sequencing Center for Infectious Disease"/>
            <person name="Wu L."/>
            <person name="Ma J."/>
        </authorList>
    </citation>
    <scope>NUCLEOTIDE SEQUENCE [LARGE SCALE GENOMIC DNA]</scope>
    <source>
        <strain evidence="2">JCM 31921</strain>
    </source>
</reference>
<proteinExistence type="predicted"/>
<dbReference type="Pfam" id="PF14125">
    <property type="entry name" value="DUF4292"/>
    <property type="match status" value="1"/>
</dbReference>
<sequence>MIKSIVKLCALALVVLTADSCKLIRHKRGKKQKEKAAVETRRLDSLAAGIKQAAVTDSAMVNVRLLDSMKPVVAPRVNVTTFAAKAKMHYEGGDKSLDFVANIRMKQDSIIWISVSAGGGLIQVARAVITPDSFKAVSFLENTAYIGPISKASSILPEGVDFYSLQNMLLGNPVLSKGQLNSVADSGDRWELRQTQLSYIEQLDVLKSDSTVQRSQLVSNDSLNRSLTQQLHNFGLFGNLRIAQDRKFNIINKGEGLLVDMNLSNIVIDAEQKYPFSIPEGYTIR</sequence>